<dbReference type="Gene3D" id="1.20.920.30">
    <property type="match status" value="1"/>
</dbReference>
<feature type="compositionally biased region" description="Polar residues" evidence="11">
    <location>
        <begin position="1933"/>
        <end position="1949"/>
    </location>
</feature>
<dbReference type="Gene3D" id="3.40.50.300">
    <property type="entry name" value="P-loop containing nucleotide triphosphate hydrolases"/>
    <property type="match status" value="4"/>
</dbReference>
<dbReference type="Pfam" id="PF17852">
    <property type="entry name" value="Dynein_AAA_lid"/>
    <property type="match status" value="1"/>
</dbReference>
<evidence type="ECO:0000256" key="11">
    <source>
        <dbReference type="SAM" id="MobiDB-lite"/>
    </source>
</evidence>
<evidence type="ECO:0000313" key="13">
    <source>
        <dbReference type="EMBL" id="CAK8992472.1"/>
    </source>
</evidence>
<keyword evidence="14" id="KW-1185">Reference proteome</keyword>
<keyword evidence="7" id="KW-0243">Dynein</keyword>
<keyword evidence="8" id="KW-0175">Coiled coil</keyword>
<dbReference type="InterPro" id="IPR041466">
    <property type="entry name" value="Dynein_AAA5_ext"/>
</dbReference>
<dbReference type="SUPFAM" id="SSF81606">
    <property type="entry name" value="PP2C-like"/>
    <property type="match status" value="1"/>
</dbReference>
<evidence type="ECO:0000256" key="2">
    <source>
        <dbReference type="ARBA" id="ARBA00008887"/>
    </source>
</evidence>
<keyword evidence="6" id="KW-0067">ATP-binding</keyword>
<sequence>MPENQVPQIWGESVTQFKNTLPVVVALRNKALKPRHWEVITSMIGQELDLEDEEFTLGGLLAMGVDQHMEAIMDVSGKATAEQGLEEMLDKVKKTWEDLELVINPYKDSKDVFVLGSIEDITVALEDSLVTISTIAGSRYVGPIRAEVEQWQKDLLLFQETLDEWLNVQRNWMYLESIFNAGDIKKQLPGESAKFQEIVARQRLHAVETYEYAVALKAATKPGRLELFKKASETLDQIQKQLEDYLLSKCVAFPRFFFLSNDELLEILSQAKRPQAVQPHLRKCFDNLVKLKFGDGANSTDIHAMISGEGEEIPFYKMLKARNGVEKWLSAEGGVEEYMVKTMRAEVKKGWETYALESDRKEWVRKQYCQVMITVGSIYWTLETEEVLTASDGNKVQLMGKWYQKNKTQLEGLTELIRDKLNKLQRKGVVALVTQDVHNRDIIQDLFDNKITSMQNFKWQQQLRYYWDAKLDGDHGDCCIRQVDAFIMYGHEYMGALSRLVITPLTDRCWMTITGALHIKLGAAPAGPAGTGKTESTKDLAKGLARQCVVFNCSDQINYQMMGKLYSGVVSAGAWTCLDEFNRISIEVLSVVAQQVLEIRQALLQDLTEFVFESRQLKVKNTCGIFITMNPGYAGRTELPDNLKVLFRPVAMMVPDYTLIAEIMLFAEGFGKAKVLSGKFTNLYKLSSEQLSKQDHYDFGMRAVKSVLVMAGSLKRADPDEDENILLIRAMRDSNVPKFLSDDLPLFFAIVNDLFPGIEVPYYDYGALQVEIERGLQKQSLQVHDKLVTKTIQLFETFMVRFGVMLVGPTLGGKSVDYKTLAIVAALVSGDDSCSLHKVVHLQQNAVETLLDALTQLREDNSPDERYQKTKYTCFNPKGITMGELYGENNELTQEWTDGLGSRIMRGYQTEESPDYKWTVFDGPVDAIWIENMNTVLDDNMTLCLANGERIKLNWTMRMLFEVEDLRVASPATVSRCGMVYLTPSDLGWEPFVRTWLSSLPDQPFSEKAKDMIWSYFDTHVQRGLDFLRKNGLEPVGTQDTQLVISLCRLFQSVMNEEAATGNSCASKDAQVAEGESVLVPRKISTLEAAEFEKFLQPCFCFAFTWTIGGSCDAKTRGMFAREIENWFPNVSMPRGGGPYDGFINFYEGPKWKSWTDIVPKFVFQDGVSYFQLLVPNPDTVRFSYIMDRMMTTQNSVFLTGNSGVGKSVNVVALLEKMKEIASVVPVYMTFSAQTKAYETQINIESKLERWRKTLLGAPVNKTNVILIDDVNMPLVEEYGAQPPIELLRQFQDQRGFFDRKKHEWKDIENTTLLLCAAPPGGGRNQMTARFTRHSQVVCMPPTSEEAMSTIFGSIISGFLGRFKSEVQGLANASVQATIDIYNKWGIPVQNPRRCGDELLPTPTRPHYTFNLRDVSKVFQGLLMVKAMHVPNAEAFTRLWYHELSRVFCDRLINKSDKEWFYKAAAEQLKSRFRVMDTDPEIWTSLMWCNFLRPVESRVYEEAKDKTKVQKVLEDANDDYNLSHTAQMNLVFFQEQWTLELRQDLLLGENQREVVAVLTAGYGIDAFREDEKKFLISAGAGAAKATMFLLSDTQIINETFLEDINNILNAGEAICGVADGVSQIEDFGIDASMLPNELLQVVEQLGMHQLIPGAKLSAADTYRGPVSMLRRAFEATESLGSLTVVLAVMDNSTRIHGKLHPMIAIITVGDCELVVLRRVKGPRGPLELVCHTEMQRIDGHAQTPLQLARVDDRIDPNFNEELTIEVIERGSAVNCVSAYEGDIVIMGSDGVFDNLFLDEILDLANTMLPPGQAASGYPETALKSLAQRIVEQCHAKTRPLPNGVLAEAPIGRGGKKDDTSCVVAEVVEWTQDLQQLWTPPPQPTTWLSPFTSLSSWLDINTCCGVSHDSDDEDFRKPSKRKAPFPDATMSAACGSNSQNVPQNGWNEANQPCQGFQDFQAQQQYPNQQYQAQQLQANQQYQANQQCPANQQYQGYQPNQSYPGYGTNQQYMANQPYHGYQANQAQANQCQASQSYQSYQGNQYPTSQGYQYQANQAYQGGQGFQGNGYQGYPQAQAQMPYQMGQTPCPASQNSLMASQMYAAPGGFGGFGSLNNGTYGGCAGRY</sequence>
<comment type="similarity">
    <text evidence="2">Belongs to the dynein heavy chain family.</text>
</comment>
<reference evidence="13 14" key="1">
    <citation type="submission" date="2024-02" db="EMBL/GenBank/DDBJ databases">
        <authorList>
            <person name="Chen Y."/>
            <person name="Shah S."/>
            <person name="Dougan E. K."/>
            <person name="Thang M."/>
            <person name="Chan C."/>
        </authorList>
    </citation>
    <scope>NUCLEOTIDE SEQUENCE [LARGE SCALE GENOMIC DNA]</scope>
</reference>
<evidence type="ECO:0000259" key="12">
    <source>
        <dbReference type="PROSITE" id="PS51746"/>
    </source>
</evidence>
<keyword evidence="10" id="KW-0206">Cytoskeleton</keyword>
<dbReference type="InterPro" id="IPR036457">
    <property type="entry name" value="PPM-type-like_dom_sf"/>
</dbReference>
<dbReference type="PROSITE" id="PS51746">
    <property type="entry name" value="PPM_2"/>
    <property type="match status" value="1"/>
</dbReference>
<dbReference type="Pfam" id="PF17857">
    <property type="entry name" value="AAA_lid_1"/>
    <property type="match status" value="1"/>
</dbReference>
<name>A0ABP0HQK0_9DINO</name>
<dbReference type="InterPro" id="IPR041589">
    <property type="entry name" value="DNAH3_AAA_lid_1"/>
</dbReference>
<evidence type="ECO:0000313" key="14">
    <source>
        <dbReference type="Proteomes" id="UP001642484"/>
    </source>
</evidence>
<accession>A0ABP0HQK0</accession>
<dbReference type="InterPro" id="IPR027417">
    <property type="entry name" value="P-loop_NTPase"/>
</dbReference>
<comment type="subcellular location">
    <subcellularLocation>
        <location evidence="1">Cytoplasm</location>
        <location evidence="1">Cytoskeleton</location>
    </subcellularLocation>
</comment>
<dbReference type="Gene3D" id="3.20.180.20">
    <property type="entry name" value="Dynein heavy chain, N-terminal domain 2"/>
    <property type="match status" value="1"/>
</dbReference>
<dbReference type="InterPro" id="IPR042228">
    <property type="entry name" value="Dynein_linker_3"/>
</dbReference>
<evidence type="ECO:0000256" key="6">
    <source>
        <dbReference type="ARBA" id="ARBA00022840"/>
    </source>
</evidence>
<dbReference type="Pfam" id="PF08393">
    <property type="entry name" value="DHC_N2"/>
    <property type="match status" value="1"/>
</dbReference>
<dbReference type="InterPro" id="IPR024317">
    <property type="entry name" value="Dynein_heavy_chain_D4_dom"/>
</dbReference>
<dbReference type="Gene3D" id="1.20.140.100">
    <property type="entry name" value="Dynein heavy chain, N-terminal domain 2"/>
    <property type="match status" value="1"/>
</dbReference>
<keyword evidence="4" id="KW-0493">Microtubule</keyword>
<feature type="region of interest" description="Disordered" evidence="11">
    <location>
        <begin position="1907"/>
        <end position="1951"/>
    </location>
</feature>
<dbReference type="InterPro" id="IPR013602">
    <property type="entry name" value="Dynein_heavy_linker"/>
</dbReference>
<evidence type="ECO:0000256" key="1">
    <source>
        <dbReference type="ARBA" id="ARBA00004245"/>
    </source>
</evidence>
<evidence type="ECO:0000256" key="8">
    <source>
        <dbReference type="ARBA" id="ARBA00023054"/>
    </source>
</evidence>
<dbReference type="EMBL" id="CAXAMN010001113">
    <property type="protein sequence ID" value="CAK8992472.1"/>
    <property type="molecule type" value="Genomic_DNA"/>
</dbReference>
<keyword evidence="9" id="KW-0505">Motor protein</keyword>
<dbReference type="InterPro" id="IPR042222">
    <property type="entry name" value="Dynein_2_N"/>
</dbReference>
<dbReference type="InterPro" id="IPR001932">
    <property type="entry name" value="PPM-type_phosphatase-like_dom"/>
</dbReference>
<organism evidence="13 14">
    <name type="scientific">Durusdinium trenchii</name>
    <dbReference type="NCBI Taxonomy" id="1381693"/>
    <lineage>
        <taxon>Eukaryota</taxon>
        <taxon>Sar</taxon>
        <taxon>Alveolata</taxon>
        <taxon>Dinophyceae</taxon>
        <taxon>Suessiales</taxon>
        <taxon>Symbiodiniaceae</taxon>
        <taxon>Durusdinium</taxon>
    </lineage>
</organism>
<keyword evidence="5" id="KW-0547">Nucleotide-binding</keyword>
<dbReference type="SMART" id="SM00332">
    <property type="entry name" value="PP2Cc"/>
    <property type="match status" value="1"/>
</dbReference>
<dbReference type="PANTHER" id="PTHR45703">
    <property type="entry name" value="DYNEIN HEAVY CHAIN"/>
    <property type="match status" value="1"/>
</dbReference>
<dbReference type="InterPro" id="IPR035699">
    <property type="entry name" value="AAA_6"/>
</dbReference>
<dbReference type="Proteomes" id="UP001642484">
    <property type="component" value="Unassembled WGS sequence"/>
</dbReference>
<dbReference type="Gene3D" id="1.10.287.2620">
    <property type="match status" value="1"/>
</dbReference>
<dbReference type="InterPro" id="IPR043157">
    <property type="entry name" value="Dynein_AAA1S"/>
</dbReference>
<keyword evidence="3" id="KW-0963">Cytoplasm</keyword>
<evidence type="ECO:0000256" key="4">
    <source>
        <dbReference type="ARBA" id="ARBA00022701"/>
    </source>
</evidence>
<comment type="caution">
    <text evidence="13">The sequence shown here is derived from an EMBL/GenBank/DDBJ whole genome shotgun (WGS) entry which is preliminary data.</text>
</comment>
<proteinExistence type="inferred from homology"/>
<dbReference type="Gene3D" id="1.10.8.710">
    <property type="match status" value="1"/>
</dbReference>
<evidence type="ECO:0000256" key="5">
    <source>
        <dbReference type="ARBA" id="ARBA00022741"/>
    </source>
</evidence>
<dbReference type="Pfam" id="PF12780">
    <property type="entry name" value="AAA_8"/>
    <property type="match status" value="1"/>
</dbReference>
<evidence type="ECO:0000256" key="9">
    <source>
        <dbReference type="ARBA" id="ARBA00023175"/>
    </source>
</evidence>
<protein>
    <recommendedName>
        <fullName evidence="12">PPM-type phosphatase domain-containing protein</fullName>
    </recommendedName>
</protein>
<dbReference type="Pfam" id="PF12774">
    <property type="entry name" value="AAA_6"/>
    <property type="match status" value="1"/>
</dbReference>
<feature type="domain" description="PPM-type phosphatase" evidence="12">
    <location>
        <begin position="1577"/>
        <end position="1866"/>
    </location>
</feature>
<dbReference type="PANTHER" id="PTHR45703:SF36">
    <property type="entry name" value="DYNEIN HEAVY CHAIN, CYTOPLASMIC"/>
    <property type="match status" value="1"/>
</dbReference>
<evidence type="ECO:0000256" key="7">
    <source>
        <dbReference type="ARBA" id="ARBA00023017"/>
    </source>
</evidence>
<dbReference type="InterPro" id="IPR026983">
    <property type="entry name" value="DHC"/>
</dbReference>
<dbReference type="Gene3D" id="3.60.40.10">
    <property type="entry name" value="PPM-type phosphatase domain"/>
    <property type="match status" value="1"/>
</dbReference>
<evidence type="ECO:0000256" key="10">
    <source>
        <dbReference type="ARBA" id="ARBA00023212"/>
    </source>
</evidence>
<dbReference type="Pfam" id="PF12775">
    <property type="entry name" value="AAA_7"/>
    <property type="match status" value="1"/>
</dbReference>
<dbReference type="SUPFAM" id="SSF52540">
    <property type="entry name" value="P-loop containing nucleoside triphosphate hydrolases"/>
    <property type="match status" value="2"/>
</dbReference>
<evidence type="ECO:0000256" key="3">
    <source>
        <dbReference type="ARBA" id="ARBA00022490"/>
    </source>
</evidence>
<dbReference type="Gene3D" id="1.20.58.1120">
    <property type="match status" value="1"/>
</dbReference>
<gene>
    <name evidence="13" type="ORF">CCMP2556_LOCUS2879</name>
</gene>